<evidence type="ECO:0000256" key="5">
    <source>
        <dbReference type="ARBA" id="ARBA00023015"/>
    </source>
</evidence>
<protein>
    <recommendedName>
        <fullName evidence="11">SBP-type domain-containing protein</fullName>
    </recommendedName>
</protein>
<dbReference type="GO" id="GO:0008270">
    <property type="term" value="F:zinc ion binding"/>
    <property type="evidence" value="ECO:0007669"/>
    <property type="project" value="UniProtKB-KW"/>
</dbReference>
<evidence type="ECO:0000256" key="8">
    <source>
        <dbReference type="ARBA" id="ARBA00023242"/>
    </source>
</evidence>
<keyword evidence="10" id="KW-0732">Signal</keyword>
<dbReference type="PANTHER" id="PTHR31251">
    <property type="entry name" value="SQUAMOSA PROMOTER-BINDING-LIKE PROTEIN 4"/>
    <property type="match status" value="1"/>
</dbReference>
<dbReference type="Proteomes" id="UP000657918">
    <property type="component" value="Unassembled WGS sequence"/>
</dbReference>
<evidence type="ECO:0000256" key="4">
    <source>
        <dbReference type="ARBA" id="ARBA00022833"/>
    </source>
</evidence>
<feature type="domain" description="SBP-type" evidence="11">
    <location>
        <begin position="252"/>
        <end position="329"/>
    </location>
</feature>
<dbReference type="InterPro" id="IPR036893">
    <property type="entry name" value="SBP_sf"/>
</dbReference>
<dbReference type="GO" id="GO:0005634">
    <property type="term" value="C:nucleus"/>
    <property type="evidence" value="ECO:0007669"/>
    <property type="project" value="UniProtKB-SubCell"/>
</dbReference>
<evidence type="ECO:0000256" key="7">
    <source>
        <dbReference type="ARBA" id="ARBA00023163"/>
    </source>
</evidence>
<accession>A0A835J5P4</accession>
<keyword evidence="5" id="KW-0805">Transcription regulation</keyword>
<dbReference type="InterPro" id="IPR004333">
    <property type="entry name" value="SBP_dom"/>
</dbReference>
<dbReference type="SUPFAM" id="SSF103612">
    <property type="entry name" value="SBT domain"/>
    <property type="match status" value="1"/>
</dbReference>
<evidence type="ECO:0000256" key="1">
    <source>
        <dbReference type="ARBA" id="ARBA00004123"/>
    </source>
</evidence>
<keyword evidence="3 9" id="KW-0863">Zinc-finger</keyword>
<evidence type="ECO:0000256" key="9">
    <source>
        <dbReference type="PROSITE-ProRule" id="PRU00470"/>
    </source>
</evidence>
<comment type="subcellular location">
    <subcellularLocation>
        <location evidence="1">Nucleus</location>
    </subcellularLocation>
</comment>
<feature type="chain" id="PRO_5032541166" description="SBP-type domain-containing protein" evidence="10">
    <location>
        <begin position="25"/>
        <end position="536"/>
    </location>
</feature>
<keyword evidence="2" id="KW-0479">Metal-binding</keyword>
<gene>
    <name evidence="12" type="ORF">SADUNF_Sadunf18G0116200</name>
</gene>
<keyword evidence="8" id="KW-0539">Nucleus</keyword>
<sequence>MALLLFLPSFSLSLFPLLVHNSLAETTRPPDSFKLSPHALLLCQAASALTLSFTSYEGSLETIVDLRTITNTTLSFVRSIYVMDWNSTASEGNWENIIGLSTKASDIPKQVPLVYHETGGDGATDKVITYSSGGGGLSCSDLRHGSSSNNSFSPSVNSSLKGGIKTYSTADGFPGVIIRKDMTMVESTENTPSLGASASSGEPITGLKLGKRMYFEDICSTSTTKSSSSSIVSAPCTATTKRSRASYPSTQSPHCQVEECNLDLKSAKDYHRRHRICEKHSKSPKVIVAGMERRFCQQCSRFHALSEFDDKKRSCRRRLSDHNARRRRPQPEAIRFNSARPSPSSFYGCHFNFKGNSTWRSECSFKVTHAGDFIFRPAKAGAIHRQLSYPCNEVPDAASIKQTDPDKILSFERSTPWAFSQGFEGSALTSKIEVAPDHQRALSLLSTTSWGSDEHGSTSLDQLMFANQTSFTQPMINAELQNCLVASSENARMEQPSLESRVHSLDPHDNGNVQLQEFQLLKAPYATGCFYSNHFS</sequence>
<evidence type="ECO:0000256" key="3">
    <source>
        <dbReference type="ARBA" id="ARBA00022771"/>
    </source>
</evidence>
<dbReference type="PROSITE" id="PS51141">
    <property type="entry name" value="ZF_SBP"/>
    <property type="match status" value="1"/>
</dbReference>
<dbReference type="Pfam" id="PF03110">
    <property type="entry name" value="SBP"/>
    <property type="match status" value="1"/>
</dbReference>
<proteinExistence type="predicted"/>
<dbReference type="InterPro" id="IPR044817">
    <property type="entry name" value="SBP-like"/>
</dbReference>
<evidence type="ECO:0000256" key="6">
    <source>
        <dbReference type="ARBA" id="ARBA00023125"/>
    </source>
</evidence>
<keyword evidence="4" id="KW-0862">Zinc</keyword>
<evidence type="ECO:0000313" key="13">
    <source>
        <dbReference type="Proteomes" id="UP000657918"/>
    </source>
</evidence>
<dbReference type="GO" id="GO:0003677">
    <property type="term" value="F:DNA binding"/>
    <property type="evidence" value="ECO:0007669"/>
    <property type="project" value="UniProtKB-KW"/>
</dbReference>
<dbReference type="PANTHER" id="PTHR31251:SF131">
    <property type="entry name" value="SBP-TYPE DOMAIN-CONTAINING PROTEIN"/>
    <property type="match status" value="1"/>
</dbReference>
<evidence type="ECO:0000313" key="12">
    <source>
        <dbReference type="EMBL" id="KAF9663033.1"/>
    </source>
</evidence>
<dbReference type="OrthoDB" id="514967at2759"/>
<evidence type="ECO:0000256" key="10">
    <source>
        <dbReference type="SAM" id="SignalP"/>
    </source>
</evidence>
<feature type="signal peptide" evidence="10">
    <location>
        <begin position="1"/>
        <end position="24"/>
    </location>
</feature>
<organism evidence="12 13">
    <name type="scientific">Salix dunnii</name>
    <dbReference type="NCBI Taxonomy" id="1413687"/>
    <lineage>
        <taxon>Eukaryota</taxon>
        <taxon>Viridiplantae</taxon>
        <taxon>Streptophyta</taxon>
        <taxon>Embryophyta</taxon>
        <taxon>Tracheophyta</taxon>
        <taxon>Spermatophyta</taxon>
        <taxon>Magnoliopsida</taxon>
        <taxon>eudicotyledons</taxon>
        <taxon>Gunneridae</taxon>
        <taxon>Pentapetalae</taxon>
        <taxon>rosids</taxon>
        <taxon>fabids</taxon>
        <taxon>Malpighiales</taxon>
        <taxon>Salicaceae</taxon>
        <taxon>Saliceae</taxon>
        <taxon>Salix</taxon>
    </lineage>
</organism>
<dbReference type="FunFam" id="4.10.1100.10:FF:000001">
    <property type="entry name" value="Squamosa promoter-binding-like protein 14"/>
    <property type="match status" value="1"/>
</dbReference>
<keyword evidence="7" id="KW-0804">Transcription</keyword>
<evidence type="ECO:0000259" key="11">
    <source>
        <dbReference type="PROSITE" id="PS51141"/>
    </source>
</evidence>
<dbReference type="EMBL" id="JADGMS010000018">
    <property type="protein sequence ID" value="KAF9663033.1"/>
    <property type="molecule type" value="Genomic_DNA"/>
</dbReference>
<dbReference type="Gene3D" id="4.10.1100.10">
    <property type="entry name" value="Transcription factor, SBP-box domain"/>
    <property type="match status" value="1"/>
</dbReference>
<keyword evidence="6" id="KW-0238">DNA-binding</keyword>
<comment type="caution">
    <text evidence="12">The sequence shown here is derived from an EMBL/GenBank/DDBJ whole genome shotgun (WGS) entry which is preliminary data.</text>
</comment>
<reference evidence="12 13" key="1">
    <citation type="submission" date="2020-10" db="EMBL/GenBank/DDBJ databases">
        <title>Plant Genome Project.</title>
        <authorList>
            <person name="Zhang R.-G."/>
        </authorList>
    </citation>
    <scope>NUCLEOTIDE SEQUENCE [LARGE SCALE GENOMIC DNA]</scope>
    <source>
        <strain evidence="12">FAFU-HL-1</strain>
        <tissue evidence="12">Leaf</tissue>
    </source>
</reference>
<evidence type="ECO:0000256" key="2">
    <source>
        <dbReference type="ARBA" id="ARBA00022723"/>
    </source>
</evidence>
<keyword evidence="13" id="KW-1185">Reference proteome</keyword>
<name>A0A835J5P4_9ROSI</name>
<dbReference type="AlphaFoldDB" id="A0A835J5P4"/>